<keyword evidence="3" id="KW-0456">Lyase</keyword>
<feature type="region of interest" description="Disordered" evidence="1">
    <location>
        <begin position="56"/>
        <end position="77"/>
    </location>
</feature>
<protein>
    <submittedName>
        <fullName evidence="3">Polysaccharide lyase family 14 protein</fullName>
    </submittedName>
</protein>
<dbReference type="InterPro" id="IPR048958">
    <property type="entry name" value="Polysacc_lyase_14"/>
</dbReference>
<gene>
    <name evidence="3" type="ORF">PAXINDRAFT_83786</name>
</gene>
<dbReference type="Pfam" id="PF21294">
    <property type="entry name" value="Polysacc_lyase_14"/>
    <property type="match status" value="1"/>
</dbReference>
<reference evidence="4" key="2">
    <citation type="submission" date="2015-01" db="EMBL/GenBank/DDBJ databases">
        <title>Evolutionary Origins and Diversification of the Mycorrhizal Mutualists.</title>
        <authorList>
            <consortium name="DOE Joint Genome Institute"/>
            <consortium name="Mycorrhizal Genomics Consortium"/>
            <person name="Kohler A."/>
            <person name="Kuo A."/>
            <person name="Nagy L.G."/>
            <person name="Floudas D."/>
            <person name="Copeland A."/>
            <person name="Barry K.W."/>
            <person name="Cichocki N."/>
            <person name="Veneault-Fourrey C."/>
            <person name="LaButti K."/>
            <person name="Lindquist E.A."/>
            <person name="Lipzen A."/>
            <person name="Lundell T."/>
            <person name="Morin E."/>
            <person name="Murat C."/>
            <person name="Riley R."/>
            <person name="Ohm R."/>
            <person name="Sun H."/>
            <person name="Tunlid A."/>
            <person name="Henrissat B."/>
            <person name="Grigoriev I.V."/>
            <person name="Hibbett D.S."/>
            <person name="Martin F."/>
        </authorList>
    </citation>
    <scope>NUCLEOTIDE SEQUENCE [LARGE SCALE GENOMIC DNA]</scope>
    <source>
        <strain evidence="4">ATCC 200175</strain>
    </source>
</reference>
<sequence length="313" mass="34461">MSQSMLQTHNVPDALFPTHSFKLGFTTCSTAPALPHLSTVPLDDAALGIHKNTGKLKHDVVRPPHPIRPSPHPEPERAWEARYGRGSCSPKTEIPGGLGFYLAGPKDITNALEGGAKEAIFSYRMMLEKDWEFVKGGKLPGMYGGVGELAYRCSGGRQDERCKCFDVRLMWRSEGQGEVYAYLPLNDTNKKILLAVPPGGQASSDYGVSTGRGSWTFERGVWMTIAERVKLNDVGKENGLYPICSLDVPSGELQLWINGTCVIHAKGLTFREEEASHIKGMHFQTFFGGHTPDWASPKDQRAWFADVSGVIVR</sequence>
<proteinExistence type="predicted"/>
<dbReference type="OrthoDB" id="3337916at2759"/>
<evidence type="ECO:0000256" key="1">
    <source>
        <dbReference type="SAM" id="MobiDB-lite"/>
    </source>
</evidence>
<dbReference type="Proteomes" id="UP000053647">
    <property type="component" value="Unassembled WGS sequence"/>
</dbReference>
<keyword evidence="4" id="KW-1185">Reference proteome</keyword>
<dbReference type="GO" id="GO:0016829">
    <property type="term" value="F:lyase activity"/>
    <property type="evidence" value="ECO:0007669"/>
    <property type="project" value="UniProtKB-KW"/>
</dbReference>
<dbReference type="Gene3D" id="2.60.120.200">
    <property type="match status" value="1"/>
</dbReference>
<name>A0A0C9TMS7_PAXIN</name>
<organism evidence="3 4">
    <name type="scientific">Paxillus involutus ATCC 200175</name>
    <dbReference type="NCBI Taxonomy" id="664439"/>
    <lineage>
        <taxon>Eukaryota</taxon>
        <taxon>Fungi</taxon>
        <taxon>Dikarya</taxon>
        <taxon>Basidiomycota</taxon>
        <taxon>Agaricomycotina</taxon>
        <taxon>Agaricomycetes</taxon>
        <taxon>Agaricomycetidae</taxon>
        <taxon>Boletales</taxon>
        <taxon>Paxilineae</taxon>
        <taxon>Paxillaceae</taxon>
        <taxon>Paxillus</taxon>
    </lineage>
</organism>
<feature type="domain" description="Polysaccharide lyase 14" evidence="2">
    <location>
        <begin position="77"/>
        <end position="307"/>
    </location>
</feature>
<evidence type="ECO:0000259" key="2">
    <source>
        <dbReference type="Pfam" id="PF21294"/>
    </source>
</evidence>
<evidence type="ECO:0000313" key="4">
    <source>
        <dbReference type="Proteomes" id="UP000053647"/>
    </source>
</evidence>
<dbReference type="PANTHER" id="PTHR40124">
    <property type="match status" value="1"/>
</dbReference>
<evidence type="ECO:0000313" key="3">
    <source>
        <dbReference type="EMBL" id="KIJ11898.1"/>
    </source>
</evidence>
<dbReference type="HOGENOM" id="CLU_049744_0_1_1"/>
<dbReference type="EMBL" id="KN819371">
    <property type="protein sequence ID" value="KIJ11898.1"/>
    <property type="molecule type" value="Genomic_DNA"/>
</dbReference>
<accession>A0A0C9TMS7</accession>
<reference evidence="3 4" key="1">
    <citation type="submission" date="2014-06" db="EMBL/GenBank/DDBJ databases">
        <authorList>
            <consortium name="DOE Joint Genome Institute"/>
            <person name="Kuo A."/>
            <person name="Kohler A."/>
            <person name="Nagy L.G."/>
            <person name="Floudas D."/>
            <person name="Copeland A."/>
            <person name="Barry K.W."/>
            <person name="Cichocki N."/>
            <person name="Veneault-Fourrey C."/>
            <person name="LaButti K."/>
            <person name="Lindquist E.A."/>
            <person name="Lipzen A."/>
            <person name="Lundell T."/>
            <person name="Morin E."/>
            <person name="Murat C."/>
            <person name="Sun H."/>
            <person name="Tunlid A."/>
            <person name="Henrissat B."/>
            <person name="Grigoriev I.V."/>
            <person name="Hibbett D.S."/>
            <person name="Martin F."/>
            <person name="Nordberg H.P."/>
            <person name="Cantor M.N."/>
            <person name="Hua S.X."/>
        </authorList>
    </citation>
    <scope>NUCLEOTIDE SEQUENCE [LARGE SCALE GENOMIC DNA]</scope>
    <source>
        <strain evidence="3 4">ATCC 200175</strain>
    </source>
</reference>
<dbReference type="AlphaFoldDB" id="A0A0C9TMS7"/>
<dbReference type="PANTHER" id="PTHR40124:SF1">
    <property type="entry name" value="DISAGGREGATASE RELATED REPEAT PROTEIN"/>
    <property type="match status" value="1"/>
</dbReference>